<dbReference type="EMBL" id="BARS01053200">
    <property type="protein sequence ID" value="GAG49560.1"/>
    <property type="molecule type" value="Genomic_DNA"/>
</dbReference>
<evidence type="ECO:0008006" key="2">
    <source>
        <dbReference type="Google" id="ProtNLM"/>
    </source>
</evidence>
<gene>
    <name evidence="1" type="ORF">S01H1_78978</name>
</gene>
<feature type="non-terminal residue" evidence="1">
    <location>
        <position position="51"/>
    </location>
</feature>
<dbReference type="GO" id="GO:0004356">
    <property type="term" value="F:glutamine synthetase activity"/>
    <property type="evidence" value="ECO:0007669"/>
    <property type="project" value="InterPro"/>
</dbReference>
<name>X0Y1K6_9ZZZZ</name>
<organism evidence="1">
    <name type="scientific">marine sediment metagenome</name>
    <dbReference type="NCBI Taxonomy" id="412755"/>
    <lineage>
        <taxon>unclassified sequences</taxon>
        <taxon>metagenomes</taxon>
        <taxon>ecological metagenomes</taxon>
    </lineage>
</organism>
<protein>
    <recommendedName>
        <fullName evidence="2">GS beta-grasp domain-containing protein</fullName>
    </recommendedName>
</protein>
<dbReference type="Gene3D" id="3.10.20.70">
    <property type="entry name" value="Glutamine synthetase, N-terminal domain"/>
    <property type="match status" value="1"/>
</dbReference>
<dbReference type="InterPro" id="IPR036651">
    <property type="entry name" value="Gln_synt_N_sf"/>
</dbReference>
<reference evidence="1" key="1">
    <citation type="journal article" date="2014" name="Front. Microbiol.">
        <title>High frequency of phylogenetically diverse reductive dehalogenase-homologous genes in deep subseafloor sedimentary metagenomes.</title>
        <authorList>
            <person name="Kawai M."/>
            <person name="Futagami T."/>
            <person name="Toyoda A."/>
            <person name="Takaki Y."/>
            <person name="Nishi S."/>
            <person name="Hori S."/>
            <person name="Arai W."/>
            <person name="Tsubouchi T."/>
            <person name="Morono Y."/>
            <person name="Uchiyama I."/>
            <person name="Ito T."/>
            <person name="Fujiyama A."/>
            <person name="Inagaki F."/>
            <person name="Takami H."/>
        </authorList>
    </citation>
    <scope>NUCLEOTIDE SEQUENCE</scope>
    <source>
        <strain evidence="1">Expedition CK06-06</strain>
    </source>
</reference>
<sequence length="51" mass="5777">MSSNESKEHVLRMAKEQDVKFIRLWFSDILGNLKSVAITVEELKGALEEGV</sequence>
<comment type="caution">
    <text evidence="1">The sequence shown here is derived from an EMBL/GenBank/DDBJ whole genome shotgun (WGS) entry which is preliminary data.</text>
</comment>
<evidence type="ECO:0000313" key="1">
    <source>
        <dbReference type="EMBL" id="GAG49560.1"/>
    </source>
</evidence>
<dbReference type="SUPFAM" id="SSF54368">
    <property type="entry name" value="Glutamine synthetase, N-terminal domain"/>
    <property type="match status" value="1"/>
</dbReference>
<accession>X0Y1K6</accession>
<dbReference type="AlphaFoldDB" id="X0Y1K6"/>
<dbReference type="GO" id="GO:0006542">
    <property type="term" value="P:glutamine biosynthetic process"/>
    <property type="evidence" value="ECO:0007669"/>
    <property type="project" value="InterPro"/>
</dbReference>
<proteinExistence type="predicted"/>